<dbReference type="InterPro" id="IPR036179">
    <property type="entry name" value="Ig-like_dom_sf"/>
</dbReference>
<dbReference type="GO" id="GO:0016020">
    <property type="term" value="C:membrane"/>
    <property type="evidence" value="ECO:0007669"/>
    <property type="project" value="UniProtKB-SubCell"/>
</dbReference>
<evidence type="ECO:0000256" key="3">
    <source>
        <dbReference type="ARBA" id="ARBA00022729"/>
    </source>
</evidence>
<keyword evidence="3" id="KW-0732">Signal</keyword>
<keyword evidence="8" id="KW-0393">Immunoglobulin domain</keyword>
<organism evidence="10 11">
    <name type="scientific">Nematostella vectensis</name>
    <name type="common">Starlet sea anemone</name>
    <dbReference type="NCBI Taxonomy" id="45351"/>
    <lineage>
        <taxon>Eukaryota</taxon>
        <taxon>Metazoa</taxon>
        <taxon>Cnidaria</taxon>
        <taxon>Anthozoa</taxon>
        <taxon>Hexacorallia</taxon>
        <taxon>Actiniaria</taxon>
        <taxon>Edwardsiidae</taxon>
        <taxon>Nematostella</taxon>
    </lineage>
</organism>
<dbReference type="SUPFAM" id="SSF48726">
    <property type="entry name" value="Immunoglobulin"/>
    <property type="match status" value="2"/>
</dbReference>
<dbReference type="InterPro" id="IPR007110">
    <property type="entry name" value="Ig-like_dom"/>
</dbReference>
<keyword evidence="4" id="KW-0677">Repeat</keyword>
<sequence>LRSKFRAEPKDLSITIGNRAILKCNPPKGRPAPTVTWLKNTKAYVPDGVRIQKVSPGNLVISIAQKADMGTYQCVAANAVGRRKSRVATVTIKAKPEIIQRPKDVVIVEGNTALFTCKATGSPLPTVFWEKKSKGQPMFPMQDYGRFFVSSNGELRISSVKKEDEGEYVCSALSPAGLGASSARAMLTVWRKYC</sequence>
<evidence type="ECO:0000259" key="9">
    <source>
        <dbReference type="PROSITE" id="PS50835"/>
    </source>
</evidence>
<evidence type="ECO:0000256" key="7">
    <source>
        <dbReference type="ARBA" id="ARBA00023157"/>
    </source>
</evidence>
<comment type="subcellular location">
    <subcellularLocation>
        <location evidence="1">Membrane</location>
        <topology evidence="1">Single-pass membrane protein</topology>
    </subcellularLocation>
</comment>
<evidence type="ECO:0000256" key="5">
    <source>
        <dbReference type="ARBA" id="ARBA00022989"/>
    </source>
</evidence>
<protein>
    <recommendedName>
        <fullName evidence="9">Ig-like domain-containing protein</fullName>
    </recommendedName>
</protein>
<dbReference type="PANTHER" id="PTHR10075">
    <property type="entry name" value="BASIGIN RELATED"/>
    <property type="match status" value="1"/>
</dbReference>
<dbReference type="Gene3D" id="2.60.40.10">
    <property type="entry name" value="Immunoglobulins"/>
    <property type="match status" value="2"/>
</dbReference>
<keyword evidence="11" id="KW-1185">Reference proteome</keyword>
<feature type="domain" description="Ig-like" evidence="9">
    <location>
        <begin position="3"/>
        <end position="91"/>
    </location>
</feature>
<dbReference type="EMBL" id="DS469704">
    <property type="protein sequence ID" value="EDO35240.1"/>
    <property type="molecule type" value="Genomic_DNA"/>
</dbReference>
<gene>
    <name evidence="10" type="ORF">NEMVEDRAFT_v1g123251</name>
</gene>
<dbReference type="PROSITE" id="PS50835">
    <property type="entry name" value="IG_LIKE"/>
    <property type="match status" value="2"/>
</dbReference>
<dbReference type="OMA" id="TILIRCK"/>
<evidence type="ECO:0000256" key="2">
    <source>
        <dbReference type="ARBA" id="ARBA00022692"/>
    </source>
</evidence>
<dbReference type="Pfam" id="PF07679">
    <property type="entry name" value="I-set"/>
    <property type="match status" value="2"/>
</dbReference>
<dbReference type="SMART" id="SM00408">
    <property type="entry name" value="IGc2"/>
    <property type="match status" value="2"/>
</dbReference>
<keyword evidence="2" id="KW-0812">Transmembrane</keyword>
<dbReference type="InterPro" id="IPR013783">
    <property type="entry name" value="Ig-like_fold"/>
</dbReference>
<feature type="domain" description="Ig-like" evidence="9">
    <location>
        <begin position="96"/>
        <end position="188"/>
    </location>
</feature>
<evidence type="ECO:0000256" key="4">
    <source>
        <dbReference type="ARBA" id="ARBA00022737"/>
    </source>
</evidence>
<dbReference type="InterPro" id="IPR003599">
    <property type="entry name" value="Ig_sub"/>
</dbReference>
<keyword evidence="6" id="KW-0472">Membrane</keyword>
<dbReference type="InterPro" id="IPR003598">
    <property type="entry name" value="Ig_sub2"/>
</dbReference>
<feature type="non-terminal residue" evidence="10">
    <location>
        <position position="1"/>
    </location>
</feature>
<dbReference type="Proteomes" id="UP000001593">
    <property type="component" value="Unassembled WGS sequence"/>
</dbReference>
<keyword evidence="5" id="KW-1133">Transmembrane helix</keyword>
<dbReference type="PANTHER" id="PTHR10075:SF100">
    <property type="entry name" value="FASCICLIN-2"/>
    <property type="match status" value="1"/>
</dbReference>
<proteinExistence type="predicted"/>
<dbReference type="GO" id="GO:0007399">
    <property type="term" value="P:nervous system development"/>
    <property type="evidence" value="ECO:0007669"/>
    <property type="project" value="UniProtKB-ARBA"/>
</dbReference>
<dbReference type="AlphaFoldDB" id="A7SM31"/>
<dbReference type="eggNOG" id="KOG4222">
    <property type="taxonomic scope" value="Eukaryota"/>
</dbReference>
<evidence type="ECO:0000313" key="10">
    <source>
        <dbReference type="EMBL" id="EDO35240.1"/>
    </source>
</evidence>
<dbReference type="FunFam" id="2.60.40.10:FF:000189">
    <property type="entry name" value="Neogenin isoform 3"/>
    <property type="match status" value="1"/>
</dbReference>
<dbReference type="STRING" id="45351.A7SM31"/>
<evidence type="ECO:0000256" key="6">
    <source>
        <dbReference type="ARBA" id="ARBA00023136"/>
    </source>
</evidence>
<evidence type="ECO:0000313" key="11">
    <source>
        <dbReference type="Proteomes" id="UP000001593"/>
    </source>
</evidence>
<name>A7SM31_NEMVE</name>
<evidence type="ECO:0000256" key="1">
    <source>
        <dbReference type="ARBA" id="ARBA00004167"/>
    </source>
</evidence>
<dbReference type="HOGENOM" id="CLU_089186_0_0_1"/>
<accession>A7SM31</accession>
<evidence type="ECO:0000256" key="8">
    <source>
        <dbReference type="ARBA" id="ARBA00023319"/>
    </source>
</evidence>
<reference evidence="10 11" key="1">
    <citation type="journal article" date="2007" name="Science">
        <title>Sea anemone genome reveals ancestral eumetazoan gene repertoire and genomic organization.</title>
        <authorList>
            <person name="Putnam N.H."/>
            <person name="Srivastava M."/>
            <person name="Hellsten U."/>
            <person name="Dirks B."/>
            <person name="Chapman J."/>
            <person name="Salamov A."/>
            <person name="Terry A."/>
            <person name="Shapiro H."/>
            <person name="Lindquist E."/>
            <person name="Kapitonov V.V."/>
            <person name="Jurka J."/>
            <person name="Genikhovich G."/>
            <person name="Grigoriev I.V."/>
            <person name="Lucas S.M."/>
            <person name="Steele R.E."/>
            <person name="Finnerty J.R."/>
            <person name="Technau U."/>
            <person name="Martindale M.Q."/>
            <person name="Rokhsar D.S."/>
        </authorList>
    </citation>
    <scope>NUCLEOTIDE SEQUENCE [LARGE SCALE GENOMIC DNA]</scope>
    <source>
        <strain evidence="11">CH2 X CH6</strain>
    </source>
</reference>
<dbReference type="InParanoid" id="A7SM31"/>
<keyword evidence="7" id="KW-1015">Disulfide bond</keyword>
<dbReference type="InterPro" id="IPR013098">
    <property type="entry name" value="Ig_I-set"/>
</dbReference>
<dbReference type="FunFam" id="2.60.40.10:FF:000008">
    <property type="entry name" value="roundabout homolog 2 isoform X2"/>
    <property type="match status" value="1"/>
</dbReference>
<dbReference type="SMART" id="SM00409">
    <property type="entry name" value="IG"/>
    <property type="match status" value="2"/>
</dbReference>